<evidence type="ECO:0000313" key="2">
    <source>
        <dbReference type="EMBL" id="GAA4249300.1"/>
    </source>
</evidence>
<dbReference type="PANTHER" id="PTHR48104">
    <property type="entry name" value="METACASPASE-4"/>
    <property type="match status" value="1"/>
</dbReference>
<dbReference type="EMBL" id="BAABAT010000007">
    <property type="protein sequence ID" value="GAA4249300.1"/>
    <property type="molecule type" value="Genomic_DNA"/>
</dbReference>
<dbReference type="Pfam" id="PF00656">
    <property type="entry name" value="Peptidase_C14"/>
    <property type="match status" value="1"/>
</dbReference>
<name>A0ABP8D7H8_9ACTN</name>
<dbReference type="Gene3D" id="3.40.50.1460">
    <property type="match status" value="1"/>
</dbReference>
<organism evidence="2 3">
    <name type="scientific">Dactylosporangium darangshiense</name>
    <dbReference type="NCBI Taxonomy" id="579108"/>
    <lineage>
        <taxon>Bacteria</taxon>
        <taxon>Bacillati</taxon>
        <taxon>Actinomycetota</taxon>
        <taxon>Actinomycetes</taxon>
        <taxon>Micromonosporales</taxon>
        <taxon>Micromonosporaceae</taxon>
        <taxon>Dactylosporangium</taxon>
    </lineage>
</organism>
<accession>A0ABP8D7H8</accession>
<evidence type="ECO:0000259" key="1">
    <source>
        <dbReference type="Pfam" id="PF00656"/>
    </source>
</evidence>
<dbReference type="InterPro" id="IPR050452">
    <property type="entry name" value="Metacaspase"/>
</dbReference>
<dbReference type="InterPro" id="IPR011600">
    <property type="entry name" value="Pept_C14_caspase"/>
</dbReference>
<comment type="caution">
    <text evidence="2">The sequence shown here is derived from an EMBL/GenBank/DDBJ whole genome shotgun (WGS) entry which is preliminary data.</text>
</comment>
<evidence type="ECO:0000313" key="3">
    <source>
        <dbReference type="Proteomes" id="UP001500620"/>
    </source>
</evidence>
<keyword evidence="3" id="KW-1185">Reference proteome</keyword>
<protein>
    <recommendedName>
        <fullName evidence="1">Peptidase C14 caspase domain-containing protein</fullName>
    </recommendedName>
</protein>
<dbReference type="RefSeq" id="WP_345127651.1">
    <property type="nucleotide sequence ID" value="NZ_BAABAT010000007.1"/>
</dbReference>
<proteinExistence type="predicted"/>
<sequence>MSTLYALLVGIDRYRSPSVPALAGCANDVADARSLLEHRRAPGTDLHVRRLLNDEATRSAIVAGFRTHLARARAGDTALFWFSGHGSAVPVPDALWHLEPTGLLQTLVCADSRTDDHPDLLDKELAVLLDEVAERGAHVVAVLDCCHSGGASRGPEGLRLRTAAPRTLPHERFLLPGLWQRYRQGVPEPRALTLAACRATEQARERRLDGRDRGLFSWSLTAALRRCPPATTYRDLLAVARGEVERWSVAQRPELIPTGPGPADQPFLGGRIAPAAGLTMREGRDGWEVNAGLCHGVPAVAGDPARFAVDGPPPVREAEARRVLTGRTVVTPLGWAPDPGRTYRAALSRVPAPATTVAVDDGVPALPAGPSAHIRFVRAAEPAELRVRPLADGALGILDAEGRPLHRETDPCRVVAALEHIARWRQVRDLRNPLSRLAGAVSVELVEPHPGEASAPADRPGLTPDAGGGFELRYCPAPPEVFIRLHNRSPRPLYCALLDLTDTFRIHAGLFPGAVIAPGRAGAALDGRPVAFSLPAGRDPAPGRSARDWLVLIVAEDEFDARAFELPRLGGPSPNRDTRPAAGWGAHEWSATVIPVVTAVLP</sequence>
<reference evidence="3" key="1">
    <citation type="journal article" date="2019" name="Int. J. Syst. Evol. Microbiol.">
        <title>The Global Catalogue of Microorganisms (GCM) 10K type strain sequencing project: providing services to taxonomists for standard genome sequencing and annotation.</title>
        <authorList>
            <consortium name="The Broad Institute Genomics Platform"/>
            <consortium name="The Broad Institute Genome Sequencing Center for Infectious Disease"/>
            <person name="Wu L."/>
            <person name="Ma J."/>
        </authorList>
    </citation>
    <scope>NUCLEOTIDE SEQUENCE [LARGE SCALE GENOMIC DNA]</scope>
    <source>
        <strain evidence="3">JCM 17441</strain>
    </source>
</reference>
<dbReference type="PANTHER" id="PTHR48104:SF30">
    <property type="entry name" value="METACASPASE-1"/>
    <property type="match status" value="1"/>
</dbReference>
<dbReference type="Proteomes" id="UP001500620">
    <property type="component" value="Unassembled WGS sequence"/>
</dbReference>
<gene>
    <name evidence="2" type="ORF">GCM10022255_032860</name>
</gene>
<feature type="domain" description="Peptidase C14 caspase" evidence="1">
    <location>
        <begin position="5"/>
        <end position="255"/>
    </location>
</feature>